<reference evidence="2" key="1">
    <citation type="submission" date="2021-01" db="EMBL/GenBank/DDBJ databases">
        <authorList>
            <person name="Corre E."/>
            <person name="Pelletier E."/>
            <person name="Niang G."/>
            <person name="Scheremetjew M."/>
            <person name="Finn R."/>
            <person name="Kale V."/>
            <person name="Holt S."/>
            <person name="Cochrane G."/>
            <person name="Meng A."/>
            <person name="Brown T."/>
            <person name="Cohen L."/>
        </authorList>
    </citation>
    <scope>NUCLEOTIDE SEQUENCE</scope>
    <source>
        <strain evidence="2">NIES-381</strain>
    </source>
</reference>
<dbReference type="GO" id="GO:0000166">
    <property type="term" value="F:nucleotide binding"/>
    <property type="evidence" value="ECO:0007669"/>
    <property type="project" value="InterPro"/>
</dbReference>
<feature type="compositionally biased region" description="Low complexity" evidence="1">
    <location>
        <begin position="10"/>
        <end position="23"/>
    </location>
</feature>
<gene>
    <name evidence="2" type="ORF">EGYM00392_LOCUS40187</name>
</gene>
<dbReference type="SUPFAM" id="SSF55186">
    <property type="entry name" value="ThrRS/AlaRS common domain"/>
    <property type="match status" value="2"/>
</dbReference>
<evidence type="ECO:0000256" key="1">
    <source>
        <dbReference type="SAM" id="MobiDB-lite"/>
    </source>
</evidence>
<proteinExistence type="predicted"/>
<evidence type="ECO:0008006" key="3">
    <source>
        <dbReference type="Google" id="ProtNLM"/>
    </source>
</evidence>
<name>A0A7S1J0Z7_9EUGL</name>
<dbReference type="Gene3D" id="3.40.50.300">
    <property type="entry name" value="P-loop containing nucleotide triphosphate hydrolases"/>
    <property type="match status" value="2"/>
</dbReference>
<dbReference type="Gene3D" id="3.30.980.10">
    <property type="entry name" value="Threonyl-trna Synthetase, Chain A, domain 2"/>
    <property type="match status" value="1"/>
</dbReference>
<feature type="compositionally biased region" description="Basic and acidic residues" evidence="1">
    <location>
        <begin position="116"/>
        <end position="139"/>
    </location>
</feature>
<evidence type="ECO:0000313" key="2">
    <source>
        <dbReference type="EMBL" id="CAD9029050.1"/>
    </source>
</evidence>
<feature type="region of interest" description="Disordered" evidence="1">
    <location>
        <begin position="1"/>
        <end position="40"/>
    </location>
</feature>
<dbReference type="EMBL" id="HBGA01107949">
    <property type="protein sequence ID" value="CAD9029050.1"/>
    <property type="molecule type" value="Transcribed_RNA"/>
</dbReference>
<organism evidence="2">
    <name type="scientific">Eutreptiella gymnastica</name>
    <dbReference type="NCBI Taxonomy" id="73025"/>
    <lineage>
        <taxon>Eukaryota</taxon>
        <taxon>Discoba</taxon>
        <taxon>Euglenozoa</taxon>
        <taxon>Euglenida</taxon>
        <taxon>Spirocuta</taxon>
        <taxon>Euglenophyceae</taxon>
        <taxon>Eutreptiales</taxon>
        <taxon>Eutreptiaceae</taxon>
        <taxon>Eutreptiella</taxon>
    </lineage>
</organism>
<dbReference type="PANTHER" id="PTHR10285">
    <property type="entry name" value="URIDINE KINASE"/>
    <property type="match status" value="1"/>
</dbReference>
<dbReference type="InterPro" id="IPR027417">
    <property type="entry name" value="P-loop_NTPase"/>
</dbReference>
<protein>
    <recommendedName>
        <fullName evidence="3">Phosphoribulokinase/uridine kinase domain-containing protein</fullName>
    </recommendedName>
</protein>
<feature type="region of interest" description="Disordered" evidence="1">
    <location>
        <begin position="105"/>
        <end position="139"/>
    </location>
</feature>
<dbReference type="InterPro" id="IPR018163">
    <property type="entry name" value="Thr/Ala-tRNA-synth_IIc_edit"/>
</dbReference>
<sequence>MSGAKGGRQSTVSNATTKSTTAANGRKSAELKGASDEDAAYLSKHKIPAKVEQLMSALLKSKTEDPLGVMKETLNLMIMKAARANKGDASGATAPKPTIHSIFMALGAEDPPPITKKKDGKDGKDGKDNNQGKEKKKEEKISLKGLIGAKVGGVTVSLWKELHDSETPVPIYTHQPDGNLIYRRSVVFLLAMACNSLWPGRQLTVEHAFSLEDTSAMTGYYCTLKLGAIKGVEGVLEEFTMTQVTLLIEEMLALVEVDLPITEVLLDTTHPPPPDWGMGPYLTVLAQNAVSPALGLHKCGTFVALRQWPLAASTGLLKYFELQCVDEGFVLRVPTPQTPQHCPVYTALPVLFDAHASFREWGTCVGLDCIGDLNKAIRAGKGRDVVGRSEALQGQQVLRIAREIVSRFTSGGSTGTGAVVVAGAIDSGRKTLACRLSIVLTALGLPAAVFSTDDYYRKDQPSLHGPERVIDLANALRLDQMYKDMAKLFEGEEVHVPVIDPITGRLQSILRPVQLPHAERNVLIIEGLHVLNPQFLRYVPTTRRYSVYVSPICHIKADNINWVSSQQVRLLRHVHQNVLLRGHPIEEAVASWARGRQSDELNLIPYLNSLDSVFNSAVDFELSVLKTPVAPLLSSVGPDSPNFEAVLALRRLLLLVDAVPQKHIPNWSVLREFLGGSVFDLVTGCRTAAIEDHPHTGSWVDLSKTSRTESQASVWVDPLAPPPRTVMDLIRAADLPTDYDRDSVIAAYVNEEMVSLSARVTHDQAYVKPIYGFSTDGKSVYRQTLCFVLHVAAKRLFPDRTIHVRHGFGLEETGFAAAYMVGFAPGQPPMTLAEMGEIKEMMGNMISQDLPIKVVEKTVVELMRYFQERNEEYSEAFCRSTTKASLVCSELDGYLKMNLTCPMAPSTRHVRTFDLRPLKTEFILCFPNGEERGKGGLLTVPSNIARFEEGILSPEYFQQQQMTGEILGFHCVGDLNAKTHESSAEVERMVHVSEAIEERTLITLAERITDTHADTKLELVTVSGFAGSGKTSIAKHLSAHLMALGMKPVVLSTGDYYKSHTQPDYPRRADVVLNSESKASIDTGRLQADLRSLLSGKEVVIPIFDKASGRSFPYGRAVQMETGGIIILEGPWSSAEEVTGSVLRKHKFKIQINATPRCHLDEITWISGTVVRECRMIARARLVHHRSLPEALVKWRITRDKEDRNQFPFRDVDVVIPCTADFELPVLRAVVLPLLDGLRPEHSDQATHVAHLRRLLGWFHPFNGHFIPSHSPLRGFIGGLPPPGTLPHRLDYLGP</sequence>
<dbReference type="SUPFAM" id="SSF52540">
    <property type="entry name" value="P-loop containing nucleoside triphosphate hydrolases"/>
    <property type="match status" value="2"/>
</dbReference>
<accession>A0A7S1J0Z7</accession>